<sequence>MLRMLPRLGRSASFAAAAALAAVLFAGAPAGAQENATKVPGASATASSAKGEVDVNELMAPGPLPDVVMGKADAPITIVEYASMTCGHCADFAVNTLPTIQKDYIDTGKAKLILREFPFDPRAVAGFMLARCAPEGRRNAMVEVLFQQQEAWAHAQNASQALLDISRLAGFTDDSFKACLSDKDLQAKVVATQKRGADTFGVEATPTFFINGKRYEGALPPAEFAAILDAAS</sequence>
<gene>
    <name evidence="5" type="ORF">F6X38_12095</name>
</gene>
<dbReference type="RefSeq" id="WP_150970083.1">
    <property type="nucleotide sequence ID" value="NZ_VZDO01000009.1"/>
</dbReference>
<evidence type="ECO:0000256" key="3">
    <source>
        <dbReference type="SAM" id="SignalP"/>
    </source>
</evidence>
<comment type="similarity">
    <text evidence="2">Belongs to the thioredoxin family. DsbA subfamily.</text>
</comment>
<evidence type="ECO:0000256" key="1">
    <source>
        <dbReference type="ARBA" id="ARBA00003565"/>
    </source>
</evidence>
<dbReference type="InterPro" id="IPR012336">
    <property type="entry name" value="Thioredoxin-like_fold"/>
</dbReference>
<dbReference type="PANTHER" id="PTHR13887:SF56">
    <property type="entry name" value="THIOREDOXIN-LIKE REDUCTASE RV2466C"/>
    <property type="match status" value="1"/>
</dbReference>
<protein>
    <submittedName>
        <fullName evidence="5">DsbA family protein</fullName>
    </submittedName>
</protein>
<dbReference type="PROSITE" id="PS51352">
    <property type="entry name" value="THIOREDOXIN_2"/>
    <property type="match status" value="1"/>
</dbReference>
<dbReference type="EMBL" id="VZDO01000009">
    <property type="protein sequence ID" value="KAB0679559.1"/>
    <property type="molecule type" value="Genomic_DNA"/>
</dbReference>
<evidence type="ECO:0000256" key="2">
    <source>
        <dbReference type="ARBA" id="ARBA00005791"/>
    </source>
</evidence>
<comment type="caution">
    <text evidence="5">The sequence shown here is derived from an EMBL/GenBank/DDBJ whole genome shotgun (WGS) entry which is preliminary data.</text>
</comment>
<dbReference type="Pfam" id="PF13462">
    <property type="entry name" value="Thioredoxin_4"/>
    <property type="match status" value="1"/>
</dbReference>
<evidence type="ECO:0000259" key="4">
    <source>
        <dbReference type="PROSITE" id="PS51352"/>
    </source>
</evidence>
<dbReference type="PANTHER" id="PTHR13887">
    <property type="entry name" value="GLUTATHIONE S-TRANSFERASE KAPPA"/>
    <property type="match status" value="1"/>
</dbReference>
<reference evidence="5 6" key="1">
    <citation type="submission" date="2019-09" db="EMBL/GenBank/DDBJ databases">
        <title>YIM 132180 draft genome.</title>
        <authorList>
            <person name="Zhang K."/>
        </authorList>
    </citation>
    <scope>NUCLEOTIDE SEQUENCE [LARGE SCALE GENOMIC DNA]</scope>
    <source>
        <strain evidence="5 6">YIM 132180</strain>
    </source>
</reference>
<dbReference type="SUPFAM" id="SSF52833">
    <property type="entry name" value="Thioredoxin-like"/>
    <property type="match status" value="1"/>
</dbReference>
<comment type="function">
    <text evidence="1">May be required for disulfide bond formation in some proteins.</text>
</comment>
<dbReference type="Proteomes" id="UP000432089">
    <property type="component" value="Unassembled WGS sequence"/>
</dbReference>
<feature type="chain" id="PRO_5031077891" evidence="3">
    <location>
        <begin position="33"/>
        <end position="232"/>
    </location>
</feature>
<evidence type="ECO:0000313" key="6">
    <source>
        <dbReference type="Proteomes" id="UP000432089"/>
    </source>
</evidence>
<name>A0A7V7TWD2_9HYPH</name>
<feature type="signal peptide" evidence="3">
    <location>
        <begin position="1"/>
        <end position="32"/>
    </location>
</feature>
<proteinExistence type="inferred from homology"/>
<evidence type="ECO:0000313" key="5">
    <source>
        <dbReference type="EMBL" id="KAB0679559.1"/>
    </source>
</evidence>
<feature type="domain" description="Thioredoxin" evidence="4">
    <location>
        <begin position="33"/>
        <end position="232"/>
    </location>
</feature>
<accession>A0A7V7TWD2</accession>
<dbReference type="AlphaFoldDB" id="A0A7V7TWD2"/>
<keyword evidence="3" id="KW-0732">Signal</keyword>
<dbReference type="Gene3D" id="3.40.30.10">
    <property type="entry name" value="Glutaredoxin"/>
    <property type="match status" value="1"/>
</dbReference>
<organism evidence="5 6">
    <name type="scientific">Plantimonas leprariae</name>
    <dbReference type="NCBI Taxonomy" id="2615207"/>
    <lineage>
        <taxon>Bacteria</taxon>
        <taxon>Pseudomonadati</taxon>
        <taxon>Pseudomonadota</taxon>
        <taxon>Alphaproteobacteria</taxon>
        <taxon>Hyphomicrobiales</taxon>
        <taxon>Aurantimonadaceae</taxon>
        <taxon>Plantimonas</taxon>
    </lineage>
</organism>
<keyword evidence="6" id="KW-1185">Reference proteome</keyword>
<dbReference type="InterPro" id="IPR036249">
    <property type="entry name" value="Thioredoxin-like_sf"/>
</dbReference>
<dbReference type="InterPro" id="IPR013766">
    <property type="entry name" value="Thioredoxin_domain"/>
</dbReference>